<name>L7VM86_THES1</name>
<proteinExistence type="predicted"/>
<accession>L7VM86</accession>
<keyword evidence="2" id="KW-1185">Reference proteome</keyword>
<gene>
    <name evidence="1" type="ordered locus">Cst_c07390</name>
</gene>
<protein>
    <submittedName>
        <fullName evidence="1">Uncharacterized protein</fullName>
    </submittedName>
</protein>
<evidence type="ECO:0000313" key="2">
    <source>
        <dbReference type="Proteomes" id="UP000011220"/>
    </source>
</evidence>
<reference evidence="1 2" key="1">
    <citation type="journal article" date="2013" name="Genome Announc.">
        <title>Complete genome sequence of Clostridium stercorarium subsp. stercorarium strain DSM 8532, a thermophilic degrader of plant cell wall fibers.</title>
        <authorList>
            <person name="Poehlein A."/>
            <person name="Zverlov V.V."/>
            <person name="Daniel R."/>
            <person name="Schwarz W.H."/>
            <person name="Liebl W."/>
        </authorList>
    </citation>
    <scope>NUCLEOTIDE SEQUENCE [LARGE SCALE GENOMIC DNA]</scope>
    <source>
        <strain evidence="2">ATCC 35414 / DSM 8532 / NCIMB 11754</strain>
    </source>
</reference>
<sequence length="51" mass="6216">MIKSKSRIVECIRRKNIPVKSFNLFFVYQKIQRWHYLLHFIQCGIFCVLGL</sequence>
<dbReference type="PATRIC" id="fig|1121335.3.peg.719"/>
<dbReference type="Proteomes" id="UP000011220">
    <property type="component" value="Chromosome"/>
</dbReference>
<evidence type="ECO:0000313" key="1">
    <source>
        <dbReference type="EMBL" id="AGC67744.1"/>
    </source>
</evidence>
<organism evidence="1 2">
    <name type="scientific">Thermoclostridium stercorarium (strain ATCC 35414 / DSM 8532 / NCIMB 11754)</name>
    <name type="common">Clostridium stercorarium</name>
    <dbReference type="NCBI Taxonomy" id="1121335"/>
    <lineage>
        <taxon>Bacteria</taxon>
        <taxon>Bacillati</taxon>
        <taxon>Bacillota</taxon>
        <taxon>Clostridia</taxon>
        <taxon>Eubacteriales</taxon>
        <taxon>Oscillospiraceae</taxon>
        <taxon>Thermoclostridium</taxon>
    </lineage>
</organism>
<dbReference type="AlphaFoldDB" id="L7VM86"/>
<dbReference type="EMBL" id="CP004044">
    <property type="protein sequence ID" value="AGC67744.1"/>
    <property type="molecule type" value="Genomic_DNA"/>
</dbReference>
<dbReference type="KEGG" id="css:Cst_c07390"/>
<dbReference type="STRING" id="1121335.Cst_c07390"/>